<dbReference type="InterPro" id="IPR006328">
    <property type="entry name" value="2-HAD"/>
</dbReference>
<dbReference type="InterPro" id="IPR023214">
    <property type="entry name" value="HAD_sf"/>
</dbReference>
<gene>
    <name evidence="3" type="ORF">HETSPECPRED_005364</name>
</gene>
<dbReference type="InterPro" id="IPR051540">
    <property type="entry name" value="S-2-haloacid_dehalogenase"/>
</dbReference>
<dbReference type="Proteomes" id="UP000664521">
    <property type="component" value="Unassembled WGS sequence"/>
</dbReference>
<dbReference type="NCBIfam" id="TIGR01493">
    <property type="entry name" value="HAD-SF-IA-v2"/>
    <property type="match status" value="1"/>
</dbReference>
<reference evidence="3" key="1">
    <citation type="submission" date="2021-03" db="EMBL/GenBank/DDBJ databases">
        <authorList>
            <person name="Tagirdzhanova G."/>
        </authorList>
    </citation>
    <scope>NUCLEOTIDE SEQUENCE</scope>
</reference>
<evidence type="ECO:0008006" key="5">
    <source>
        <dbReference type="Google" id="ProtNLM"/>
    </source>
</evidence>
<dbReference type="Gene3D" id="1.10.150.240">
    <property type="entry name" value="Putative phosphatase, domain 2"/>
    <property type="match status" value="1"/>
</dbReference>
<evidence type="ECO:0000313" key="3">
    <source>
        <dbReference type="EMBL" id="CAF9923565.1"/>
    </source>
</evidence>
<dbReference type="InterPro" id="IPR023198">
    <property type="entry name" value="PGP-like_dom2"/>
</dbReference>
<accession>A0A8H3FH37</accession>
<keyword evidence="4" id="KW-1185">Reference proteome</keyword>
<dbReference type="CDD" id="cd02588">
    <property type="entry name" value="HAD_L2-DEX"/>
    <property type="match status" value="1"/>
</dbReference>
<evidence type="ECO:0000256" key="1">
    <source>
        <dbReference type="ARBA" id="ARBA00008106"/>
    </source>
</evidence>
<dbReference type="Gene3D" id="3.40.50.1000">
    <property type="entry name" value="HAD superfamily/HAD-like"/>
    <property type="match status" value="1"/>
</dbReference>
<dbReference type="PANTHER" id="PTHR43316">
    <property type="entry name" value="HYDROLASE, HALOACID DELAHOGENASE-RELATED"/>
    <property type="match status" value="1"/>
</dbReference>
<evidence type="ECO:0000256" key="2">
    <source>
        <dbReference type="ARBA" id="ARBA00022801"/>
    </source>
</evidence>
<organism evidence="3 4">
    <name type="scientific">Heterodermia speciosa</name>
    <dbReference type="NCBI Taxonomy" id="116794"/>
    <lineage>
        <taxon>Eukaryota</taxon>
        <taxon>Fungi</taxon>
        <taxon>Dikarya</taxon>
        <taxon>Ascomycota</taxon>
        <taxon>Pezizomycotina</taxon>
        <taxon>Lecanoromycetes</taxon>
        <taxon>OSLEUM clade</taxon>
        <taxon>Lecanoromycetidae</taxon>
        <taxon>Caliciales</taxon>
        <taxon>Physciaceae</taxon>
        <taxon>Heterodermia</taxon>
    </lineage>
</organism>
<name>A0A8H3FH37_9LECA</name>
<dbReference type="InterPro" id="IPR036412">
    <property type="entry name" value="HAD-like_sf"/>
</dbReference>
<dbReference type="GO" id="GO:0019120">
    <property type="term" value="F:hydrolase activity, acting on acid halide bonds, in C-halide compounds"/>
    <property type="evidence" value="ECO:0007669"/>
    <property type="project" value="InterPro"/>
</dbReference>
<comment type="caution">
    <text evidence="3">The sequence shown here is derived from an EMBL/GenBank/DDBJ whole genome shotgun (WGS) entry which is preliminary data.</text>
</comment>
<dbReference type="NCBIfam" id="TIGR01428">
    <property type="entry name" value="HAD_type_II"/>
    <property type="match status" value="1"/>
</dbReference>
<comment type="similarity">
    <text evidence="1">Belongs to the HAD-like hydrolase superfamily. S-2-haloalkanoic acid dehalogenase family.</text>
</comment>
<dbReference type="OrthoDB" id="3256520at2759"/>
<dbReference type="InterPro" id="IPR006439">
    <property type="entry name" value="HAD-SF_hydro_IA"/>
</dbReference>
<protein>
    <recommendedName>
        <fullName evidence="5">Haloacid dehalogenase</fullName>
    </recommendedName>
</protein>
<proteinExistence type="inferred from homology"/>
<dbReference type="AlphaFoldDB" id="A0A8H3FH37"/>
<dbReference type="SFLD" id="SFLDS00003">
    <property type="entry name" value="Haloacid_Dehalogenase"/>
    <property type="match status" value="1"/>
</dbReference>
<dbReference type="Pfam" id="PF00702">
    <property type="entry name" value="Hydrolase"/>
    <property type="match status" value="1"/>
</dbReference>
<dbReference type="GO" id="GO:0016791">
    <property type="term" value="F:phosphatase activity"/>
    <property type="evidence" value="ECO:0007669"/>
    <property type="project" value="UniProtKB-ARBA"/>
</dbReference>
<dbReference type="SUPFAM" id="SSF56784">
    <property type="entry name" value="HAD-like"/>
    <property type="match status" value="1"/>
</dbReference>
<dbReference type="EMBL" id="CAJPDS010000033">
    <property type="protein sequence ID" value="CAF9923565.1"/>
    <property type="molecule type" value="Genomic_DNA"/>
</dbReference>
<dbReference type="SFLD" id="SFLDG01129">
    <property type="entry name" value="C1.5:_HAD__Beta-PGM__Phosphata"/>
    <property type="match status" value="1"/>
</dbReference>
<evidence type="ECO:0000313" key="4">
    <source>
        <dbReference type="Proteomes" id="UP000664521"/>
    </source>
</evidence>
<dbReference type="PRINTS" id="PR00413">
    <property type="entry name" value="HADHALOGNASE"/>
</dbReference>
<keyword evidence="2" id="KW-0378">Hydrolase</keyword>
<dbReference type="PANTHER" id="PTHR43316:SF3">
    <property type="entry name" value="HALOACID DEHALOGENASE, TYPE II (AFU_ORTHOLOGUE AFUA_2G07750)-RELATED"/>
    <property type="match status" value="1"/>
</dbReference>
<sequence length="241" mass="26300">MTPDTVIAFDAYGTLLSTESIAQKLADHFGQEQGSLLAASWRRIQLEYTWRLNSMQQYVPFSVITRNSLKHALAESRLSLDGSATEKLMEAYDSLSTFPDVSPALEAIAKTEGINAVVFSNGTDSMVGNSVKSSPDLGPHASVFKDIITVEEVQCFKPHPKVYFHLAEKVGKSHDAMEEIWLISGNPFDIVGARAVGMKACWVDRAGNGWTDELVQGASGKPTVVVKGLDGVLDAVRRHFK</sequence>